<evidence type="ECO:0000313" key="6">
    <source>
        <dbReference type="EMBL" id="TFY77086.1"/>
    </source>
</evidence>
<protein>
    <recommendedName>
        <fullName evidence="5">CENP-V/GFA domain-containing protein</fullName>
    </recommendedName>
</protein>
<dbReference type="Pfam" id="PF04828">
    <property type="entry name" value="GFA"/>
    <property type="match status" value="1"/>
</dbReference>
<dbReference type="AlphaFoldDB" id="A0A4Y9ZQB1"/>
<comment type="similarity">
    <text evidence="1">Belongs to the Gfa family.</text>
</comment>
<sequence>MKYTGSCYCRAITYEIDLASPDDARTSVCHCFNCKKFTGTENGITAKIPRRAFTYMTGVPKKHESDNGSGALLTREFCADCGSGIMEYGAHAGENTYVFHGTLDDPMNVLPPKGEFFMKYKAPWMPEIPSE</sequence>
<dbReference type="GO" id="GO:0016846">
    <property type="term" value="F:carbon-sulfur lyase activity"/>
    <property type="evidence" value="ECO:0007669"/>
    <property type="project" value="InterPro"/>
</dbReference>
<dbReference type="PROSITE" id="PS51891">
    <property type="entry name" value="CENP_V_GFA"/>
    <property type="match status" value="1"/>
</dbReference>
<name>A0A4Y9ZQB1_9AGAM</name>
<dbReference type="Gene3D" id="3.90.1590.10">
    <property type="entry name" value="glutathione-dependent formaldehyde- activating enzyme (gfa)"/>
    <property type="match status" value="1"/>
</dbReference>
<dbReference type="STRING" id="135208.A0A4Y9ZQB1"/>
<evidence type="ECO:0000259" key="5">
    <source>
        <dbReference type="PROSITE" id="PS51891"/>
    </source>
</evidence>
<dbReference type="OrthoDB" id="9985472at2759"/>
<dbReference type="Proteomes" id="UP000298061">
    <property type="component" value="Unassembled WGS sequence"/>
</dbReference>
<proteinExistence type="inferred from homology"/>
<evidence type="ECO:0000256" key="1">
    <source>
        <dbReference type="ARBA" id="ARBA00005495"/>
    </source>
</evidence>
<keyword evidence="7" id="KW-1185">Reference proteome</keyword>
<keyword evidence="4" id="KW-0456">Lyase</keyword>
<dbReference type="InterPro" id="IPR011057">
    <property type="entry name" value="Mss4-like_sf"/>
</dbReference>
<reference evidence="6 7" key="1">
    <citation type="submission" date="2019-02" db="EMBL/GenBank/DDBJ databases">
        <title>Genome sequencing of the rare red list fungi Hericium alpestre (H. flagellum).</title>
        <authorList>
            <person name="Buettner E."/>
            <person name="Kellner H."/>
        </authorList>
    </citation>
    <scope>NUCLEOTIDE SEQUENCE [LARGE SCALE GENOMIC DNA]</scope>
    <source>
        <strain evidence="6 7">DSM 108284</strain>
    </source>
</reference>
<evidence type="ECO:0000256" key="4">
    <source>
        <dbReference type="ARBA" id="ARBA00023239"/>
    </source>
</evidence>
<dbReference type="PANTHER" id="PTHR33337:SF40">
    <property type="entry name" value="CENP-V_GFA DOMAIN-CONTAINING PROTEIN-RELATED"/>
    <property type="match status" value="1"/>
</dbReference>
<dbReference type="EMBL" id="SFCI01001006">
    <property type="protein sequence ID" value="TFY77086.1"/>
    <property type="molecule type" value="Genomic_DNA"/>
</dbReference>
<dbReference type="SUPFAM" id="SSF51316">
    <property type="entry name" value="Mss4-like"/>
    <property type="match status" value="1"/>
</dbReference>
<dbReference type="GO" id="GO:0046872">
    <property type="term" value="F:metal ion binding"/>
    <property type="evidence" value="ECO:0007669"/>
    <property type="project" value="UniProtKB-KW"/>
</dbReference>
<keyword evidence="2" id="KW-0479">Metal-binding</keyword>
<evidence type="ECO:0000256" key="2">
    <source>
        <dbReference type="ARBA" id="ARBA00022723"/>
    </source>
</evidence>
<comment type="caution">
    <text evidence="6">The sequence shown here is derived from an EMBL/GenBank/DDBJ whole genome shotgun (WGS) entry which is preliminary data.</text>
</comment>
<feature type="domain" description="CENP-V/GFA" evidence="5">
    <location>
        <begin position="3"/>
        <end position="118"/>
    </location>
</feature>
<gene>
    <name evidence="6" type="ORF">EWM64_g6928</name>
</gene>
<accession>A0A4Y9ZQB1</accession>
<organism evidence="6 7">
    <name type="scientific">Hericium alpestre</name>
    <dbReference type="NCBI Taxonomy" id="135208"/>
    <lineage>
        <taxon>Eukaryota</taxon>
        <taxon>Fungi</taxon>
        <taxon>Dikarya</taxon>
        <taxon>Basidiomycota</taxon>
        <taxon>Agaricomycotina</taxon>
        <taxon>Agaricomycetes</taxon>
        <taxon>Russulales</taxon>
        <taxon>Hericiaceae</taxon>
        <taxon>Hericium</taxon>
    </lineage>
</organism>
<dbReference type="PANTHER" id="PTHR33337">
    <property type="entry name" value="GFA DOMAIN-CONTAINING PROTEIN"/>
    <property type="match status" value="1"/>
</dbReference>
<dbReference type="InterPro" id="IPR006913">
    <property type="entry name" value="CENP-V/GFA"/>
</dbReference>
<evidence type="ECO:0000313" key="7">
    <source>
        <dbReference type="Proteomes" id="UP000298061"/>
    </source>
</evidence>
<keyword evidence="3" id="KW-0862">Zinc</keyword>
<evidence type="ECO:0000256" key="3">
    <source>
        <dbReference type="ARBA" id="ARBA00022833"/>
    </source>
</evidence>